<dbReference type="InterPro" id="IPR057727">
    <property type="entry name" value="WCX_dom"/>
</dbReference>
<dbReference type="PANTHER" id="PTHR34580">
    <property type="match status" value="1"/>
</dbReference>
<dbReference type="InterPro" id="IPR036388">
    <property type="entry name" value="WH-like_DNA-bd_sf"/>
</dbReference>
<dbReference type="InterPro" id="IPR051534">
    <property type="entry name" value="CBASS_pafABC_assoc_protein"/>
</dbReference>
<dbReference type="Pfam" id="PF25583">
    <property type="entry name" value="WCX"/>
    <property type="match status" value="1"/>
</dbReference>
<accession>A0A4Q9XZ47</accession>
<dbReference type="InterPro" id="IPR026881">
    <property type="entry name" value="WYL_dom"/>
</dbReference>
<dbReference type="Pfam" id="PF13280">
    <property type="entry name" value="WYL"/>
    <property type="match status" value="1"/>
</dbReference>
<dbReference type="Proteomes" id="UP000292648">
    <property type="component" value="Unassembled WGS sequence"/>
</dbReference>
<reference evidence="3 4" key="1">
    <citation type="submission" date="2019-01" db="EMBL/GenBank/DDBJ databases">
        <title>Draft genome sequence of Lactobacillus paraplantarum OSY-TC318, a Producer of the novel lantibiotic Paraplantaracin TC318.</title>
        <authorList>
            <person name="Hussein W.E."/>
            <person name="Huang E."/>
            <person name="Yousef A.E."/>
        </authorList>
    </citation>
    <scope>NUCLEOTIDE SEQUENCE [LARGE SCALE GENOMIC DNA]</scope>
    <source>
        <strain evidence="3 4">OSY-TC318</strain>
    </source>
</reference>
<protein>
    <submittedName>
        <fullName evidence="3">WYL domain-containing protein</fullName>
    </submittedName>
</protein>
<dbReference type="AlphaFoldDB" id="A0A4Q9XZ47"/>
<proteinExistence type="predicted"/>
<dbReference type="PROSITE" id="PS52050">
    <property type="entry name" value="WYL"/>
    <property type="match status" value="1"/>
</dbReference>
<feature type="domain" description="WCX" evidence="2">
    <location>
        <begin position="236"/>
        <end position="311"/>
    </location>
</feature>
<gene>
    <name evidence="3" type="ORF">EUZ87_13120</name>
</gene>
<name>A0A4Q9XZ47_9LACO</name>
<dbReference type="EMBL" id="SEHH01000109">
    <property type="protein sequence ID" value="TBX38646.1"/>
    <property type="molecule type" value="Genomic_DNA"/>
</dbReference>
<sequence>MNAAYRQLYIFQLLISDHLINKGQLAEHFAVNPRAIQRDISQIKVFITEQQLPYQLTYRRQLDGYQLTTAQDHISKLVILALIKILLASRSLNQAELHDAVTGLMGLVSKSEQAEITPIVKNEVFHYQPVHHQQPLLKLIWQISQFIITQQTIDIDYRNSQNQTETRTILPQAIIFSEYYFYVVAYSTKYRANRFFRLDRIFGYHTAKQKIHRSRAERVSDGELRQYIHYMQPGEKATIRFEFTGIVEAALDRFPTAKVITAQSNHQQVLIEAEVFDTGAMMWLLSQGPRVRVVSPDSFVREMRTTLENMLNLYQ</sequence>
<feature type="domain" description="WYL" evidence="1">
    <location>
        <begin position="142"/>
        <end position="201"/>
    </location>
</feature>
<dbReference type="PANTHER" id="PTHR34580:SF1">
    <property type="entry name" value="PROTEIN PAFC"/>
    <property type="match status" value="1"/>
</dbReference>
<evidence type="ECO:0000313" key="3">
    <source>
        <dbReference type="EMBL" id="TBX38646.1"/>
    </source>
</evidence>
<evidence type="ECO:0000259" key="2">
    <source>
        <dbReference type="Pfam" id="PF25583"/>
    </source>
</evidence>
<dbReference type="Gene3D" id="1.10.10.10">
    <property type="entry name" value="Winged helix-like DNA-binding domain superfamily/Winged helix DNA-binding domain"/>
    <property type="match status" value="1"/>
</dbReference>
<evidence type="ECO:0000313" key="4">
    <source>
        <dbReference type="Proteomes" id="UP000292648"/>
    </source>
</evidence>
<comment type="caution">
    <text evidence="3">The sequence shown here is derived from an EMBL/GenBank/DDBJ whole genome shotgun (WGS) entry which is preliminary data.</text>
</comment>
<organism evidence="3 4">
    <name type="scientific">Lactiplantibacillus paraplantarum</name>
    <dbReference type="NCBI Taxonomy" id="60520"/>
    <lineage>
        <taxon>Bacteria</taxon>
        <taxon>Bacillati</taxon>
        <taxon>Bacillota</taxon>
        <taxon>Bacilli</taxon>
        <taxon>Lactobacillales</taxon>
        <taxon>Lactobacillaceae</taxon>
        <taxon>Lactiplantibacillus</taxon>
    </lineage>
</organism>
<evidence type="ECO:0000259" key="1">
    <source>
        <dbReference type="Pfam" id="PF13280"/>
    </source>
</evidence>